<dbReference type="EMBL" id="LSYS01007194">
    <property type="protein sequence ID" value="OPJ72401.1"/>
    <property type="molecule type" value="Genomic_DNA"/>
</dbReference>
<dbReference type="AlphaFoldDB" id="A0A1V4JJN5"/>
<dbReference type="Proteomes" id="UP000190648">
    <property type="component" value="Unassembled WGS sequence"/>
</dbReference>
<accession>A0A1V4JJN5</accession>
<feature type="chain" id="PRO_5012550734" evidence="2">
    <location>
        <begin position="26"/>
        <end position="75"/>
    </location>
</feature>
<reference evidence="3 4" key="1">
    <citation type="submission" date="2016-02" db="EMBL/GenBank/DDBJ databases">
        <title>Band-tailed pigeon sequencing and assembly.</title>
        <authorList>
            <person name="Soares A.E."/>
            <person name="Novak B.J."/>
            <person name="Rice E.S."/>
            <person name="O'Connell B."/>
            <person name="Chang D."/>
            <person name="Weber S."/>
            <person name="Shapiro B."/>
        </authorList>
    </citation>
    <scope>NUCLEOTIDE SEQUENCE [LARGE SCALE GENOMIC DNA]</scope>
    <source>
        <strain evidence="3">BTP2013</strain>
        <tissue evidence="3">Blood</tissue>
    </source>
</reference>
<protein>
    <submittedName>
        <fullName evidence="3">Uncharacterized protein</fullName>
    </submittedName>
</protein>
<keyword evidence="4" id="KW-1185">Reference proteome</keyword>
<evidence type="ECO:0000256" key="2">
    <source>
        <dbReference type="SAM" id="SignalP"/>
    </source>
</evidence>
<evidence type="ECO:0000256" key="1">
    <source>
        <dbReference type="SAM" id="MobiDB-lite"/>
    </source>
</evidence>
<organism evidence="3 4">
    <name type="scientific">Patagioenas fasciata monilis</name>
    <dbReference type="NCBI Taxonomy" id="372326"/>
    <lineage>
        <taxon>Eukaryota</taxon>
        <taxon>Metazoa</taxon>
        <taxon>Chordata</taxon>
        <taxon>Craniata</taxon>
        <taxon>Vertebrata</taxon>
        <taxon>Euteleostomi</taxon>
        <taxon>Archelosauria</taxon>
        <taxon>Archosauria</taxon>
        <taxon>Dinosauria</taxon>
        <taxon>Saurischia</taxon>
        <taxon>Theropoda</taxon>
        <taxon>Coelurosauria</taxon>
        <taxon>Aves</taxon>
        <taxon>Neognathae</taxon>
        <taxon>Neoaves</taxon>
        <taxon>Columbimorphae</taxon>
        <taxon>Columbiformes</taxon>
        <taxon>Columbidae</taxon>
        <taxon>Patagioenas</taxon>
    </lineage>
</organism>
<feature type="signal peptide" evidence="2">
    <location>
        <begin position="1"/>
        <end position="25"/>
    </location>
</feature>
<name>A0A1V4JJN5_PATFA</name>
<proteinExistence type="predicted"/>
<comment type="caution">
    <text evidence="3">The sequence shown here is derived from an EMBL/GenBank/DDBJ whole genome shotgun (WGS) entry which is preliminary data.</text>
</comment>
<keyword evidence="2" id="KW-0732">Signal</keyword>
<evidence type="ECO:0000313" key="3">
    <source>
        <dbReference type="EMBL" id="OPJ72401.1"/>
    </source>
</evidence>
<feature type="region of interest" description="Disordered" evidence="1">
    <location>
        <begin position="31"/>
        <end position="54"/>
    </location>
</feature>
<evidence type="ECO:0000313" key="4">
    <source>
        <dbReference type="Proteomes" id="UP000190648"/>
    </source>
</evidence>
<sequence length="75" mass="8636">MRVSDPTPVMSQLGLCIWLMELLLAIRKQNNMQRQDERDVSGLRYNSDGNSNQLKTSEQNALCFCAISYSRDSYM</sequence>
<gene>
    <name evidence="3" type="ORF">AV530_018832</name>
</gene>